<keyword evidence="4 7" id="KW-0808">Transferase</keyword>
<evidence type="ECO:0000313" key="8">
    <source>
        <dbReference type="EMBL" id="EMR12466.1"/>
    </source>
</evidence>
<comment type="caution">
    <text evidence="8">The sequence shown here is derived from an EMBL/GenBank/DDBJ whole genome shotgun (WGS) entry which is preliminary data.</text>
</comment>
<dbReference type="SUPFAM" id="SSF53448">
    <property type="entry name" value="Nucleotide-diphospho-sugar transferases"/>
    <property type="match status" value="1"/>
</dbReference>
<dbReference type="EMBL" id="APHR01000055">
    <property type="protein sequence ID" value="EMR12466.1"/>
    <property type="molecule type" value="Genomic_DNA"/>
</dbReference>
<gene>
    <name evidence="7" type="primary">ispD</name>
    <name evidence="8" type="ORF">MPL1_10172</name>
</gene>
<keyword evidence="6 7" id="KW-0414">Isoprene biosynthesis</keyword>
<dbReference type="AlphaFoldDB" id="M7NZ25"/>
<dbReference type="PROSITE" id="PS01295">
    <property type="entry name" value="ISPD"/>
    <property type="match status" value="1"/>
</dbReference>
<organism evidence="8 9">
    <name type="scientific">Methylophaga lonarensis MPL</name>
    <dbReference type="NCBI Taxonomy" id="1286106"/>
    <lineage>
        <taxon>Bacteria</taxon>
        <taxon>Pseudomonadati</taxon>
        <taxon>Pseudomonadota</taxon>
        <taxon>Gammaproteobacteria</taxon>
        <taxon>Thiotrichales</taxon>
        <taxon>Piscirickettsiaceae</taxon>
        <taxon>Methylophaga</taxon>
    </lineage>
</organism>
<dbReference type="eggNOG" id="COG1211">
    <property type="taxonomic scope" value="Bacteria"/>
</dbReference>
<dbReference type="HAMAP" id="MF_00108">
    <property type="entry name" value="IspD"/>
    <property type="match status" value="1"/>
</dbReference>
<dbReference type="CDD" id="cd02516">
    <property type="entry name" value="CDP-ME_synthetase"/>
    <property type="match status" value="1"/>
</dbReference>
<dbReference type="NCBIfam" id="TIGR00453">
    <property type="entry name" value="ispD"/>
    <property type="match status" value="1"/>
</dbReference>
<dbReference type="PATRIC" id="fig|1286106.3.peg.2034"/>
<comment type="function">
    <text evidence="7">Catalyzes the formation of 4-diphosphocytidyl-2-C-methyl-D-erythritol from CTP and 2-C-methyl-D-erythritol 4-phosphate (MEP).</text>
</comment>
<name>M7NZ25_9GAMM</name>
<feature type="site" description="Positions MEP for the nucleophilic attack" evidence="7">
    <location>
        <position position="158"/>
    </location>
</feature>
<keyword evidence="5 7" id="KW-0548">Nucleotidyltransferase</keyword>
<accession>M7NZ25</accession>
<dbReference type="Pfam" id="PF01128">
    <property type="entry name" value="IspD"/>
    <property type="match status" value="1"/>
</dbReference>
<evidence type="ECO:0000256" key="7">
    <source>
        <dbReference type="HAMAP-Rule" id="MF_00108"/>
    </source>
</evidence>
<evidence type="ECO:0000256" key="1">
    <source>
        <dbReference type="ARBA" id="ARBA00001282"/>
    </source>
</evidence>
<dbReference type="PANTHER" id="PTHR32125">
    <property type="entry name" value="2-C-METHYL-D-ERYTHRITOL 4-PHOSPHATE CYTIDYLYLTRANSFERASE, CHLOROPLASTIC"/>
    <property type="match status" value="1"/>
</dbReference>
<dbReference type="InterPro" id="IPR001228">
    <property type="entry name" value="IspD"/>
</dbReference>
<feature type="site" description="Transition state stabilizer" evidence="7">
    <location>
        <position position="18"/>
    </location>
</feature>
<evidence type="ECO:0000256" key="3">
    <source>
        <dbReference type="ARBA" id="ARBA00009789"/>
    </source>
</evidence>
<dbReference type="GO" id="GO:0019288">
    <property type="term" value="P:isopentenyl diphosphate biosynthetic process, methylerythritol 4-phosphate pathway"/>
    <property type="evidence" value="ECO:0007669"/>
    <property type="project" value="UniProtKB-UniRule"/>
</dbReference>
<evidence type="ECO:0000313" key="9">
    <source>
        <dbReference type="Proteomes" id="UP000012019"/>
    </source>
</evidence>
<evidence type="ECO:0000256" key="2">
    <source>
        <dbReference type="ARBA" id="ARBA00004787"/>
    </source>
</evidence>
<dbReference type="Proteomes" id="UP000012019">
    <property type="component" value="Unassembled WGS sequence"/>
</dbReference>
<evidence type="ECO:0000256" key="6">
    <source>
        <dbReference type="ARBA" id="ARBA00023229"/>
    </source>
</evidence>
<feature type="site" description="Positions MEP for the nucleophilic attack" evidence="7">
    <location>
        <position position="214"/>
    </location>
</feature>
<keyword evidence="9" id="KW-1185">Reference proteome</keyword>
<sequence length="236" mass="25989">MPSEQFWAIVPAAGTGSRMQTDKPKQYLLLQQQTVLMHTLNRLLSHPQISGLVIAIAKDDPWWSSLEIPADWPLLIAEGGQQRSDSVLNALDRLADEQVGDPWVLVHDAARPCLRHADIDHMIHSLATDEVGGILAMPITDTVKRATMDGRVAETVPREALWRAATPQMFRLQQLRQALSQAIAAGINVTDEASAMEYLGYQPKLIAGHADNIKITLPQDLPLAELFLQQQGGSNL</sequence>
<dbReference type="GO" id="GO:0050518">
    <property type="term" value="F:2-C-methyl-D-erythritol 4-phosphate cytidylyltransferase activity"/>
    <property type="evidence" value="ECO:0007669"/>
    <property type="project" value="UniProtKB-UniRule"/>
</dbReference>
<reference evidence="8 9" key="1">
    <citation type="journal article" date="2013" name="Genome Announc.">
        <title>Draft Genome Sequence of Methylophaga lonarensis MPLT, a Haloalkaliphilic (Non-Methane-Utilizing) Methylotroph.</title>
        <authorList>
            <person name="Shetty S.A."/>
            <person name="Marathe N.P."/>
            <person name="Munot H."/>
            <person name="Antony C.P."/>
            <person name="Dhotre D.P."/>
            <person name="Murrell J.C."/>
            <person name="Shouche Y.S."/>
        </authorList>
    </citation>
    <scope>NUCLEOTIDE SEQUENCE [LARGE SCALE GENOMIC DNA]</scope>
    <source>
        <strain evidence="8 9">MPL</strain>
    </source>
</reference>
<dbReference type="FunFam" id="3.90.550.10:FF:000003">
    <property type="entry name" value="2-C-methyl-D-erythritol 4-phosphate cytidylyltransferase"/>
    <property type="match status" value="1"/>
</dbReference>
<dbReference type="UniPathway" id="UPA00056">
    <property type="reaction ID" value="UER00093"/>
</dbReference>
<proteinExistence type="inferred from homology"/>
<comment type="pathway">
    <text evidence="2 7">Isoprenoid biosynthesis; isopentenyl diphosphate biosynthesis via DXP pathway; isopentenyl diphosphate from 1-deoxy-D-xylulose 5-phosphate: step 2/6.</text>
</comment>
<dbReference type="Gene3D" id="3.90.550.10">
    <property type="entry name" value="Spore Coat Polysaccharide Biosynthesis Protein SpsA, Chain A"/>
    <property type="match status" value="1"/>
</dbReference>
<dbReference type="RefSeq" id="WP_009727004.1">
    <property type="nucleotide sequence ID" value="NZ_APHR01000055.1"/>
</dbReference>
<evidence type="ECO:0000256" key="5">
    <source>
        <dbReference type="ARBA" id="ARBA00022695"/>
    </source>
</evidence>
<feature type="site" description="Transition state stabilizer" evidence="7">
    <location>
        <position position="25"/>
    </location>
</feature>
<dbReference type="EC" id="2.7.7.60" evidence="7"/>
<dbReference type="STRING" id="1286106.MPL1_10172"/>
<dbReference type="InterPro" id="IPR018294">
    <property type="entry name" value="ISPD_synthase_CS"/>
</dbReference>
<dbReference type="InterPro" id="IPR050088">
    <property type="entry name" value="IspD/TarI_cytidylyltransf_bact"/>
</dbReference>
<dbReference type="InterPro" id="IPR029044">
    <property type="entry name" value="Nucleotide-diphossugar_trans"/>
</dbReference>
<dbReference type="OrthoDB" id="9806837at2"/>
<comment type="catalytic activity">
    <reaction evidence="1 7">
        <text>2-C-methyl-D-erythritol 4-phosphate + CTP + H(+) = 4-CDP-2-C-methyl-D-erythritol + diphosphate</text>
        <dbReference type="Rhea" id="RHEA:13429"/>
        <dbReference type="ChEBI" id="CHEBI:15378"/>
        <dbReference type="ChEBI" id="CHEBI:33019"/>
        <dbReference type="ChEBI" id="CHEBI:37563"/>
        <dbReference type="ChEBI" id="CHEBI:57823"/>
        <dbReference type="ChEBI" id="CHEBI:58262"/>
        <dbReference type="EC" id="2.7.7.60"/>
    </reaction>
</comment>
<dbReference type="PANTHER" id="PTHR32125:SF4">
    <property type="entry name" value="2-C-METHYL-D-ERYTHRITOL 4-PHOSPHATE CYTIDYLYLTRANSFERASE, CHLOROPLASTIC"/>
    <property type="match status" value="1"/>
</dbReference>
<evidence type="ECO:0000256" key="4">
    <source>
        <dbReference type="ARBA" id="ARBA00022679"/>
    </source>
</evidence>
<dbReference type="InterPro" id="IPR034683">
    <property type="entry name" value="IspD/TarI"/>
</dbReference>
<comment type="similarity">
    <text evidence="3 7">Belongs to the IspD/TarI cytidylyltransferase family. IspD subfamily.</text>
</comment>
<protein>
    <recommendedName>
        <fullName evidence="7">2-C-methyl-D-erythritol 4-phosphate cytidylyltransferase</fullName>
        <ecNumber evidence="7">2.7.7.60</ecNumber>
    </recommendedName>
    <alternativeName>
        <fullName evidence="7">4-diphosphocytidyl-2C-methyl-D-erythritol synthase</fullName>
    </alternativeName>
    <alternativeName>
        <fullName evidence="7">MEP cytidylyltransferase</fullName>
        <shortName evidence="7">MCT</shortName>
    </alternativeName>
</protein>